<evidence type="ECO:0000259" key="5">
    <source>
        <dbReference type="Pfam" id="PF13657"/>
    </source>
</evidence>
<keyword evidence="2" id="KW-0808">Transferase</keyword>
<dbReference type="Gene3D" id="1.10.1070.20">
    <property type="match status" value="1"/>
</dbReference>
<evidence type="ECO:0000259" key="4">
    <source>
        <dbReference type="Pfam" id="PF07804"/>
    </source>
</evidence>
<dbReference type="Pfam" id="PF13657">
    <property type="entry name" value="Couple_hipA"/>
    <property type="match status" value="1"/>
</dbReference>
<dbReference type="EMBL" id="NBXA01000002">
    <property type="protein sequence ID" value="RFA16758.1"/>
    <property type="molecule type" value="Genomic_DNA"/>
</dbReference>
<evidence type="ECO:0000256" key="3">
    <source>
        <dbReference type="ARBA" id="ARBA00022777"/>
    </source>
</evidence>
<evidence type="ECO:0000313" key="6">
    <source>
        <dbReference type="EMBL" id="RFA16758.1"/>
    </source>
</evidence>
<dbReference type="GO" id="GO:0005829">
    <property type="term" value="C:cytosol"/>
    <property type="evidence" value="ECO:0007669"/>
    <property type="project" value="TreeGrafter"/>
</dbReference>
<feature type="domain" description="HipA N-terminal subdomain 1" evidence="5">
    <location>
        <begin position="25"/>
        <end position="117"/>
    </location>
</feature>
<comment type="caution">
    <text evidence="6">The sequence shown here is derived from an EMBL/GenBank/DDBJ whole genome shotgun (WGS) entry which is preliminary data.</text>
</comment>
<dbReference type="GO" id="GO:0004674">
    <property type="term" value="F:protein serine/threonine kinase activity"/>
    <property type="evidence" value="ECO:0007669"/>
    <property type="project" value="TreeGrafter"/>
</dbReference>
<evidence type="ECO:0000313" key="7">
    <source>
        <dbReference type="Proteomes" id="UP000256709"/>
    </source>
</evidence>
<evidence type="ECO:0000256" key="2">
    <source>
        <dbReference type="ARBA" id="ARBA00022679"/>
    </source>
</evidence>
<accession>A0A3E0W5I3</accession>
<dbReference type="OrthoDB" id="3182374at2"/>
<evidence type="ECO:0000256" key="1">
    <source>
        <dbReference type="ARBA" id="ARBA00010164"/>
    </source>
</evidence>
<evidence type="ECO:0008006" key="8">
    <source>
        <dbReference type="Google" id="ProtNLM"/>
    </source>
</evidence>
<name>A0A3E0W5I3_9MICO</name>
<feature type="domain" description="HipA-like C-terminal" evidence="4">
    <location>
        <begin position="169"/>
        <end position="380"/>
    </location>
</feature>
<dbReference type="InterPro" id="IPR012893">
    <property type="entry name" value="HipA-like_C"/>
</dbReference>
<dbReference type="AlphaFoldDB" id="A0A3E0W5I3"/>
<dbReference type="InterPro" id="IPR017508">
    <property type="entry name" value="HipA_N1"/>
</dbReference>
<gene>
    <name evidence="6" type="ORF">B7R21_01175</name>
</gene>
<organism evidence="6 7">
    <name type="scientific">Subtercola boreus</name>
    <dbReference type="NCBI Taxonomy" id="120213"/>
    <lineage>
        <taxon>Bacteria</taxon>
        <taxon>Bacillati</taxon>
        <taxon>Actinomycetota</taxon>
        <taxon>Actinomycetes</taxon>
        <taxon>Micrococcales</taxon>
        <taxon>Microbacteriaceae</taxon>
        <taxon>Subtercola</taxon>
    </lineage>
</organism>
<comment type="similarity">
    <text evidence="1">Belongs to the HipA Ser/Thr kinase family.</text>
</comment>
<proteinExistence type="inferred from homology"/>
<dbReference type="PANTHER" id="PTHR37419:SF8">
    <property type="entry name" value="TOXIN YJJJ"/>
    <property type="match status" value="1"/>
</dbReference>
<dbReference type="Proteomes" id="UP000256709">
    <property type="component" value="Unassembled WGS sequence"/>
</dbReference>
<dbReference type="InterPro" id="IPR052028">
    <property type="entry name" value="HipA_Ser/Thr_kinase"/>
</dbReference>
<dbReference type="Pfam" id="PF07804">
    <property type="entry name" value="HipA_C"/>
    <property type="match status" value="1"/>
</dbReference>
<dbReference type="PANTHER" id="PTHR37419">
    <property type="entry name" value="SERINE/THREONINE-PROTEIN KINASE TOXIN HIPA"/>
    <property type="match status" value="1"/>
</dbReference>
<sequence length="406" mass="44075">MTSEASVFVDDENGSSDFVGTAYFTQRRGGPISTTFRYGQTWLASARAYALEPELPLVGGAIATPGKLPGCFADASPDRWGRGLITKRATQAASTARPTDVDFLLGVSDHNRQGALRFKTSPTGEFESPDFDVPKMIELPALLRAADDVTRNPDNQPAVKRLLDAGTGSLGGARPKASVRDGDLLKIAKFPNVTSDDWDVMAWERTSLELAERCGISVPATDLISVDGKHVLVLDRFDRASDGARIPYISAMTIVGGTDGESHDYLEVAEALEDQGSRVVGDLRELWRRVAFSIVIHNTDDHLRNHGFLRAIPGGWSLSPVFDINPNPDLRSDRVTSICGAVSVDDELGGLMEFAGSCRLTESAAREEFRAMTDLVAKEWEHIARSHSLPESELSRFAPVFARATA</sequence>
<keyword evidence="3" id="KW-0418">Kinase</keyword>
<dbReference type="RefSeq" id="WP_116281424.1">
    <property type="nucleotide sequence ID" value="NZ_NBXA01000002.1"/>
</dbReference>
<protein>
    <recommendedName>
        <fullName evidence="8">Phosphatidylinositol kinase</fullName>
    </recommendedName>
</protein>
<reference evidence="6 7" key="1">
    <citation type="submission" date="2017-04" db="EMBL/GenBank/DDBJ databases">
        <title>Comparative genome analysis of Subtercola boreus.</title>
        <authorList>
            <person name="Cho Y.-J."/>
            <person name="Cho A."/>
            <person name="Kim O.-S."/>
            <person name="Lee J.-I."/>
        </authorList>
    </citation>
    <scope>NUCLEOTIDE SEQUENCE [LARGE SCALE GENOMIC DNA]</scope>
    <source>
        <strain evidence="6 7">P27444</strain>
    </source>
</reference>